<comment type="caution">
    <text evidence="2">The sequence shown here is derived from an EMBL/GenBank/DDBJ whole genome shotgun (WGS) entry which is preliminary data.</text>
</comment>
<organism evidence="2 3">
    <name type="scientific">Streptomyces violaceusniger</name>
    <dbReference type="NCBI Taxonomy" id="68280"/>
    <lineage>
        <taxon>Bacteria</taxon>
        <taxon>Bacillati</taxon>
        <taxon>Actinomycetota</taxon>
        <taxon>Actinomycetes</taxon>
        <taxon>Kitasatosporales</taxon>
        <taxon>Streptomycetaceae</taxon>
        <taxon>Streptomyces</taxon>
        <taxon>Streptomyces violaceusniger group</taxon>
    </lineage>
</organism>
<dbReference type="Proteomes" id="UP000053413">
    <property type="component" value="Unassembled WGS sequence"/>
</dbReference>
<evidence type="ECO:0000256" key="1">
    <source>
        <dbReference type="SAM" id="MobiDB-lite"/>
    </source>
</evidence>
<feature type="compositionally biased region" description="Basic and acidic residues" evidence="1">
    <location>
        <begin position="1"/>
        <end position="10"/>
    </location>
</feature>
<reference evidence="3" key="1">
    <citation type="submission" date="2015-10" db="EMBL/GenBank/DDBJ databases">
        <authorList>
            <person name="Ju K.-S."/>
            <person name="Doroghazi J.R."/>
            <person name="Metcalf W.W."/>
        </authorList>
    </citation>
    <scope>NUCLEOTIDE SEQUENCE [LARGE SCALE GENOMIC DNA]</scope>
    <source>
        <strain evidence="3">NRRL F-8817</strain>
    </source>
</reference>
<evidence type="ECO:0000313" key="3">
    <source>
        <dbReference type="Proteomes" id="UP000053413"/>
    </source>
</evidence>
<protein>
    <submittedName>
        <fullName evidence="2">Uncharacterized protein</fullName>
    </submittedName>
</protein>
<accession>A0A0X3X743</accession>
<dbReference type="AlphaFoldDB" id="A0A0X3X743"/>
<proteinExistence type="predicted"/>
<dbReference type="RefSeq" id="WP_059142970.1">
    <property type="nucleotide sequence ID" value="NZ_LLZJ01000073.1"/>
</dbReference>
<gene>
    <name evidence="2" type="ORF">ADL28_07745</name>
</gene>
<sequence length="67" mass="6850">MGRSLDEDGRSVGIVPLLHPHGPGPSDTSLAAGLDLHTVQATVAASAAGHRGAADQATEVETYRRCT</sequence>
<feature type="region of interest" description="Disordered" evidence="1">
    <location>
        <begin position="1"/>
        <end position="24"/>
    </location>
</feature>
<name>A0A0X3X743_STRVO</name>
<dbReference type="EMBL" id="LLZJ01000073">
    <property type="protein sequence ID" value="KUL64978.1"/>
    <property type="molecule type" value="Genomic_DNA"/>
</dbReference>
<evidence type="ECO:0000313" key="2">
    <source>
        <dbReference type="EMBL" id="KUL64978.1"/>
    </source>
</evidence>